<accession>A0A4P9YUT9</accession>
<name>A0A4P9YUT9_9FUNG</name>
<comment type="similarity">
    <text evidence="1">Belongs to the ATG101 family.</text>
</comment>
<proteinExistence type="inferred from homology"/>
<keyword evidence="5" id="KW-1185">Reference proteome</keyword>
<dbReference type="Pfam" id="PF07855">
    <property type="entry name" value="ATG101"/>
    <property type="match status" value="1"/>
</dbReference>
<dbReference type="GO" id="GO:0000045">
    <property type="term" value="P:autophagosome assembly"/>
    <property type="evidence" value="ECO:0007669"/>
    <property type="project" value="TreeGrafter"/>
</dbReference>
<sequence>MEPAIDDPEIERTIEEKLRAFARHLDATDSDSAQMVVGFFEKRTKQSWFSKAEEQVCWEEWPITVTCVRPRDERAYLRQAASAQLRKLLAGIVHTVETHREHVPAITTNEGNPFPYQSIVMGHDVQANHA</sequence>
<dbReference type="GO" id="GO:1990316">
    <property type="term" value="C:Atg1/ULK1 kinase complex"/>
    <property type="evidence" value="ECO:0007669"/>
    <property type="project" value="TreeGrafter"/>
</dbReference>
<dbReference type="EMBL" id="KZ990712">
    <property type="protein sequence ID" value="RKP23756.1"/>
    <property type="molecule type" value="Genomic_DNA"/>
</dbReference>
<dbReference type="Proteomes" id="UP000278143">
    <property type="component" value="Unassembled WGS sequence"/>
</dbReference>
<dbReference type="InterPro" id="IPR012445">
    <property type="entry name" value="ATG101"/>
</dbReference>
<dbReference type="PANTHER" id="PTHR13292">
    <property type="entry name" value="AUTOPHAGY-RELATED PROTEIN 101"/>
    <property type="match status" value="1"/>
</dbReference>
<gene>
    <name evidence="4" type="ORF">SYNPS1DRAFT_24170</name>
</gene>
<protein>
    <recommendedName>
        <fullName evidence="2">Autophagy-related protein 101</fullName>
    </recommendedName>
</protein>
<evidence type="ECO:0000256" key="3">
    <source>
        <dbReference type="ARBA" id="ARBA00023006"/>
    </source>
</evidence>
<evidence type="ECO:0000256" key="1">
    <source>
        <dbReference type="ARBA" id="ARBA00007130"/>
    </source>
</evidence>
<dbReference type="OrthoDB" id="10259639at2759"/>
<dbReference type="GO" id="GO:0019901">
    <property type="term" value="F:protein kinase binding"/>
    <property type="evidence" value="ECO:0007669"/>
    <property type="project" value="TreeGrafter"/>
</dbReference>
<evidence type="ECO:0000313" key="4">
    <source>
        <dbReference type="EMBL" id="RKP23756.1"/>
    </source>
</evidence>
<dbReference type="PANTHER" id="PTHR13292:SF0">
    <property type="entry name" value="AUTOPHAGY-RELATED PROTEIN 101"/>
    <property type="match status" value="1"/>
</dbReference>
<keyword evidence="3" id="KW-0072">Autophagy</keyword>
<dbReference type="AlphaFoldDB" id="A0A4P9YUT9"/>
<reference evidence="5" key="1">
    <citation type="journal article" date="2018" name="Nat. Microbiol.">
        <title>Leveraging single-cell genomics to expand the fungal tree of life.</title>
        <authorList>
            <person name="Ahrendt S.R."/>
            <person name="Quandt C.A."/>
            <person name="Ciobanu D."/>
            <person name="Clum A."/>
            <person name="Salamov A."/>
            <person name="Andreopoulos B."/>
            <person name="Cheng J.F."/>
            <person name="Woyke T."/>
            <person name="Pelin A."/>
            <person name="Henrissat B."/>
            <person name="Reynolds N.K."/>
            <person name="Benny G.L."/>
            <person name="Smith M.E."/>
            <person name="James T.Y."/>
            <person name="Grigoriev I.V."/>
        </authorList>
    </citation>
    <scope>NUCLEOTIDE SEQUENCE [LARGE SCALE GENOMIC DNA]</scope>
    <source>
        <strain evidence="5">Benny S71-1</strain>
    </source>
</reference>
<dbReference type="GO" id="GO:0000407">
    <property type="term" value="C:phagophore assembly site"/>
    <property type="evidence" value="ECO:0007669"/>
    <property type="project" value="TreeGrafter"/>
</dbReference>
<evidence type="ECO:0000313" key="5">
    <source>
        <dbReference type="Proteomes" id="UP000278143"/>
    </source>
</evidence>
<organism evidence="4 5">
    <name type="scientific">Syncephalis pseudoplumigaleata</name>
    <dbReference type="NCBI Taxonomy" id="1712513"/>
    <lineage>
        <taxon>Eukaryota</taxon>
        <taxon>Fungi</taxon>
        <taxon>Fungi incertae sedis</taxon>
        <taxon>Zoopagomycota</taxon>
        <taxon>Zoopagomycotina</taxon>
        <taxon>Zoopagomycetes</taxon>
        <taxon>Zoopagales</taxon>
        <taxon>Piptocephalidaceae</taxon>
        <taxon>Syncephalis</taxon>
    </lineage>
</organism>
<evidence type="ECO:0000256" key="2">
    <source>
        <dbReference type="ARBA" id="ARBA00018874"/>
    </source>
</evidence>